<evidence type="ECO:0000259" key="1">
    <source>
        <dbReference type="Pfam" id="PF13456"/>
    </source>
</evidence>
<dbReference type="GO" id="GO:0003676">
    <property type="term" value="F:nucleic acid binding"/>
    <property type="evidence" value="ECO:0007669"/>
    <property type="project" value="InterPro"/>
</dbReference>
<dbReference type="InterPro" id="IPR002156">
    <property type="entry name" value="RNaseH_domain"/>
</dbReference>
<dbReference type="InterPro" id="IPR026960">
    <property type="entry name" value="RVT-Znf"/>
</dbReference>
<accession>A0A6J5UP18</accession>
<dbReference type="CDD" id="cd06222">
    <property type="entry name" value="RNase_H_like"/>
    <property type="match status" value="1"/>
</dbReference>
<reference evidence="3 4" key="1">
    <citation type="submission" date="2020-05" db="EMBL/GenBank/DDBJ databases">
        <authorList>
            <person name="Campoy J."/>
            <person name="Schneeberger K."/>
            <person name="Spophaly S."/>
        </authorList>
    </citation>
    <scope>NUCLEOTIDE SEQUENCE [LARGE SCALE GENOMIC DNA]</scope>
    <source>
        <strain evidence="3">PruArmRojPasFocal</strain>
    </source>
</reference>
<dbReference type="Pfam" id="PF13456">
    <property type="entry name" value="RVT_3"/>
    <property type="match status" value="1"/>
</dbReference>
<dbReference type="GO" id="GO:0004523">
    <property type="term" value="F:RNA-DNA hybrid ribonuclease activity"/>
    <property type="evidence" value="ECO:0007669"/>
    <property type="project" value="InterPro"/>
</dbReference>
<dbReference type="Gene3D" id="3.30.420.10">
    <property type="entry name" value="Ribonuclease H-like superfamily/Ribonuclease H"/>
    <property type="match status" value="1"/>
</dbReference>
<dbReference type="InterPro" id="IPR012337">
    <property type="entry name" value="RNaseH-like_sf"/>
</dbReference>
<dbReference type="AlphaFoldDB" id="A0A6J5UP18"/>
<organism evidence="3 4">
    <name type="scientific">Prunus armeniaca</name>
    <name type="common">Apricot</name>
    <name type="synonym">Armeniaca vulgaris</name>
    <dbReference type="NCBI Taxonomy" id="36596"/>
    <lineage>
        <taxon>Eukaryota</taxon>
        <taxon>Viridiplantae</taxon>
        <taxon>Streptophyta</taxon>
        <taxon>Embryophyta</taxon>
        <taxon>Tracheophyta</taxon>
        <taxon>Spermatophyta</taxon>
        <taxon>Magnoliopsida</taxon>
        <taxon>eudicotyledons</taxon>
        <taxon>Gunneridae</taxon>
        <taxon>Pentapetalae</taxon>
        <taxon>rosids</taxon>
        <taxon>fabids</taxon>
        <taxon>Rosales</taxon>
        <taxon>Rosaceae</taxon>
        <taxon>Amygdaloideae</taxon>
        <taxon>Amygdaleae</taxon>
        <taxon>Prunus</taxon>
    </lineage>
</organism>
<dbReference type="PANTHER" id="PTHR33116:SF80">
    <property type="entry name" value="REVERSE TRANSCRIPTASE ZINC-BINDING DOMAIN-CONTAINING PROTEIN"/>
    <property type="match status" value="1"/>
</dbReference>
<dbReference type="InterPro" id="IPR036397">
    <property type="entry name" value="RNaseH_sf"/>
</dbReference>
<dbReference type="Proteomes" id="UP000507222">
    <property type="component" value="Unassembled WGS sequence"/>
</dbReference>
<evidence type="ECO:0000259" key="2">
    <source>
        <dbReference type="Pfam" id="PF13966"/>
    </source>
</evidence>
<dbReference type="EMBL" id="CAEKDK010000004">
    <property type="protein sequence ID" value="CAB4276945.1"/>
    <property type="molecule type" value="Genomic_DNA"/>
</dbReference>
<feature type="domain" description="RNase H type-1" evidence="1">
    <location>
        <begin position="584"/>
        <end position="692"/>
    </location>
</feature>
<name>A0A6J5UP18_PRUAR</name>
<dbReference type="Pfam" id="PF13966">
    <property type="entry name" value="zf-RVT"/>
    <property type="match status" value="1"/>
</dbReference>
<evidence type="ECO:0000313" key="4">
    <source>
        <dbReference type="Proteomes" id="UP000507222"/>
    </source>
</evidence>
<sequence>MFTTDAEVVNTGLVEWVIPSLVTVGDNMLLTSIPSQEEIFGVVKSMVSLSSPGPDGFGLVMPHFNYNLLILIPKVPGADTGVRQGDPLSPILFCLSQEVFSRGISSLIESGAMRRVNAPRGVMPHSDVLFANDIVVFIQGTTKNLRVLMRFMVEYGLNSGQFINKSKSFAFLGHYTRPRQASILCTLGIGVGSFPFTYLGVPIFQGRLQLISSVIQSLLIYSFQVYEWPSSLLTKVQSWIRNFFWSGDPNSRGAPLVAWKSCCLPKDHGGLVVFIRARFLAKGSFTPQIYRKSSIWLGLKKLLPQVLENSQWVIGNGSQIDFWTDNWMGDSLMHLLGICPSIAFSFHAKVADFINNCRWDLLVNFVRAFPHLAASIEAIVLPIEPSADHLIWIGAMSGILSAKEAYLWLSSHNAPVPWSTVIWDKALQARKSLVVWKALQSRLLTDEFLQKHGVSLASCCSFCYHYGETVNHLFLTCPFVMALWKWLLQLFNKSSCTVDSMDNLFVGPFVESFSPSSRKLWLLVACNLVWGIWHLRNHIRFDHLVVCLDYAQQWFLSRFKESANACFVSGHSPSSLLIFQLLGTGFGGVFRNSEGKALGVFASNQDQPSSTAAEVLAFLEAIRVAWVRDWKHLWLKIDSSLVVHFFSSTSYSIPWFLRTKWQNCLWHIKQMNFVCTHIYWEGNCVADMLANFGADNRAYYWWDFLPSWAATT</sequence>
<feature type="domain" description="Reverse transcriptase zinc-binding" evidence="2">
    <location>
        <begin position="401"/>
        <end position="484"/>
    </location>
</feature>
<dbReference type="SUPFAM" id="SSF53098">
    <property type="entry name" value="Ribonuclease H-like"/>
    <property type="match status" value="1"/>
</dbReference>
<dbReference type="InterPro" id="IPR044730">
    <property type="entry name" value="RNase_H-like_dom_plant"/>
</dbReference>
<evidence type="ECO:0000313" key="3">
    <source>
        <dbReference type="EMBL" id="CAB4276945.1"/>
    </source>
</evidence>
<protein>
    <submittedName>
        <fullName evidence="3">Uncharacterized protein</fullName>
    </submittedName>
</protein>
<gene>
    <name evidence="3" type="ORF">CURHAP_LOCUS26283</name>
</gene>
<proteinExistence type="predicted"/>
<dbReference type="PANTHER" id="PTHR33116">
    <property type="entry name" value="REVERSE TRANSCRIPTASE ZINC-BINDING DOMAIN-CONTAINING PROTEIN-RELATED-RELATED"/>
    <property type="match status" value="1"/>
</dbReference>